<dbReference type="InterPro" id="IPR023393">
    <property type="entry name" value="START-like_dom_sf"/>
</dbReference>
<accession>A0A1Y1SA89</accession>
<reference evidence="2 3" key="1">
    <citation type="submission" date="2013-04" db="EMBL/GenBank/DDBJ databases">
        <title>Oceanococcus atlanticus 22II-S10r2 Genome Sequencing.</title>
        <authorList>
            <person name="Lai Q."/>
            <person name="Li G."/>
            <person name="Shao Z."/>
        </authorList>
    </citation>
    <scope>NUCLEOTIDE SEQUENCE [LARGE SCALE GENOMIC DNA]</scope>
    <source>
        <strain evidence="2 3">22II-S10r2</strain>
    </source>
</reference>
<organism evidence="2 3">
    <name type="scientific">Oceanococcus atlanticus</name>
    <dbReference type="NCBI Taxonomy" id="1317117"/>
    <lineage>
        <taxon>Bacteria</taxon>
        <taxon>Pseudomonadati</taxon>
        <taxon>Pseudomonadota</taxon>
        <taxon>Gammaproteobacteria</taxon>
        <taxon>Chromatiales</taxon>
        <taxon>Oceanococcaceae</taxon>
        <taxon>Oceanococcus</taxon>
    </lineage>
</organism>
<comment type="caution">
    <text evidence="2">The sequence shown here is derived from an EMBL/GenBank/DDBJ whole genome shotgun (WGS) entry which is preliminary data.</text>
</comment>
<dbReference type="EMBL" id="AQQV01000005">
    <property type="protein sequence ID" value="ORE85258.1"/>
    <property type="molecule type" value="Genomic_DNA"/>
</dbReference>
<evidence type="ECO:0000313" key="3">
    <source>
        <dbReference type="Proteomes" id="UP000192342"/>
    </source>
</evidence>
<evidence type="ECO:0000256" key="1">
    <source>
        <dbReference type="SAM" id="MobiDB-lite"/>
    </source>
</evidence>
<gene>
    <name evidence="2" type="ORF">ATO7_15782</name>
</gene>
<dbReference type="SUPFAM" id="SSF55961">
    <property type="entry name" value="Bet v1-like"/>
    <property type="match status" value="1"/>
</dbReference>
<name>A0A1Y1SA89_9GAMM</name>
<proteinExistence type="predicted"/>
<sequence length="192" mass="21782">MSRSSSPKPPRNPRSSNSNKIEAFENMASRLEHLEVTHVGKRYQVVMHAVMQTSADRAYAVFTDYARLVQINPAIIQAVPIDGALAPAQRVHTQVRVCVMGICRVFDQVQDMYKEPPQHLRAEVIPEMSNLKFGRASWRIWDEGEEARLIFEAVVEPDFWVPPIIGPWLIERKLASEAVHTAEGIERLANAR</sequence>
<protein>
    <submittedName>
        <fullName evidence="2">Cyclase/dehydrase</fullName>
    </submittedName>
</protein>
<keyword evidence="3" id="KW-1185">Reference proteome</keyword>
<dbReference type="AlphaFoldDB" id="A0A1Y1SA89"/>
<dbReference type="Gene3D" id="3.30.530.20">
    <property type="match status" value="1"/>
</dbReference>
<evidence type="ECO:0000313" key="2">
    <source>
        <dbReference type="EMBL" id="ORE85258.1"/>
    </source>
</evidence>
<feature type="region of interest" description="Disordered" evidence="1">
    <location>
        <begin position="1"/>
        <end position="21"/>
    </location>
</feature>
<dbReference type="STRING" id="1317117.ATO7_15782"/>
<dbReference type="Proteomes" id="UP000192342">
    <property type="component" value="Unassembled WGS sequence"/>
</dbReference>